<dbReference type="CDD" id="cd06550">
    <property type="entry name" value="TM_ABC_iron-siderophores_like"/>
    <property type="match status" value="1"/>
</dbReference>
<evidence type="ECO:0000313" key="10">
    <source>
        <dbReference type="Proteomes" id="UP000638313"/>
    </source>
</evidence>
<keyword evidence="10" id="KW-1185">Reference proteome</keyword>
<evidence type="ECO:0000256" key="2">
    <source>
        <dbReference type="ARBA" id="ARBA00007935"/>
    </source>
</evidence>
<feature type="transmembrane region" description="Helical" evidence="8">
    <location>
        <begin position="124"/>
        <end position="141"/>
    </location>
</feature>
<feature type="transmembrane region" description="Helical" evidence="8">
    <location>
        <begin position="180"/>
        <end position="199"/>
    </location>
</feature>
<dbReference type="InterPro" id="IPR000522">
    <property type="entry name" value="ABC_transptr_permease_BtuC"/>
</dbReference>
<evidence type="ECO:0000256" key="3">
    <source>
        <dbReference type="ARBA" id="ARBA00022448"/>
    </source>
</evidence>
<dbReference type="EMBL" id="BNBD01000001">
    <property type="protein sequence ID" value="GHF28545.1"/>
    <property type="molecule type" value="Genomic_DNA"/>
</dbReference>
<keyword evidence="4" id="KW-1003">Cell membrane</keyword>
<dbReference type="SUPFAM" id="SSF81345">
    <property type="entry name" value="ABC transporter involved in vitamin B12 uptake, BtuC"/>
    <property type="match status" value="1"/>
</dbReference>
<sequence>MRLKRLSQRALIYGVPSLFTWYAIRIGSPKWPEIVVEGIVTEALPAPPRETPRKQGRIQQVATERTRKRRTATAALTGLLALAVLLSIALGAEPLTPGQVWHGLWHASGSEGDVIVRSLRLPRTVTALVAGVALGAAGALMQGHTRNPIADPVVLGISAGAGMGVVASLFLIGVSSLYGYVWFGFLGAALAGTLVYAVGALTRGGATPVTLALAGAAAHALFTAVTAGMVLFDRQALETYRFWTVGSVAGQPLELTAKALPFVLAGLVLAALNTPGLNALSLGEDVARMLGVRIGPTRAVGMAAVTLLTGTAVAMCGPIGFVGLVGTHVARYFSGPDYRWIVAQAALIGAALMLLADTLGRLVARPGELQVGIMLALIGAPVFIQLVRRREAVRI</sequence>
<dbReference type="PANTHER" id="PTHR30472:SF1">
    <property type="entry name" value="FE(3+) DICITRATE TRANSPORT SYSTEM PERMEASE PROTEIN FECC-RELATED"/>
    <property type="match status" value="1"/>
</dbReference>
<dbReference type="InterPro" id="IPR037294">
    <property type="entry name" value="ABC_BtuC-like"/>
</dbReference>
<comment type="subcellular location">
    <subcellularLocation>
        <location evidence="1">Cell membrane</location>
        <topology evidence="1">Multi-pass membrane protein</topology>
    </subcellularLocation>
</comment>
<dbReference type="FunFam" id="1.10.3470.10:FF:000001">
    <property type="entry name" value="Vitamin B12 ABC transporter permease BtuC"/>
    <property type="match status" value="1"/>
</dbReference>
<evidence type="ECO:0000256" key="1">
    <source>
        <dbReference type="ARBA" id="ARBA00004651"/>
    </source>
</evidence>
<keyword evidence="5 8" id="KW-0812">Transmembrane</keyword>
<evidence type="ECO:0000256" key="4">
    <source>
        <dbReference type="ARBA" id="ARBA00022475"/>
    </source>
</evidence>
<feature type="transmembrane region" description="Helical" evidence="8">
    <location>
        <begin position="368"/>
        <end position="387"/>
    </location>
</feature>
<comment type="similarity">
    <text evidence="2">Belongs to the binding-protein-dependent transport system permease family. FecCD subfamily.</text>
</comment>
<reference evidence="9" key="2">
    <citation type="submission" date="2020-09" db="EMBL/GenBank/DDBJ databases">
        <authorList>
            <person name="Sun Q."/>
            <person name="Ohkuma M."/>
        </authorList>
    </citation>
    <scope>NUCLEOTIDE SEQUENCE</scope>
    <source>
        <strain evidence="9">JCM 4059</strain>
    </source>
</reference>
<feature type="transmembrane region" description="Helical" evidence="8">
    <location>
        <begin position="211"/>
        <end position="232"/>
    </location>
</feature>
<name>A0A919EAG9_9ACTN</name>
<feature type="transmembrane region" description="Helical" evidence="8">
    <location>
        <begin position="72"/>
        <end position="92"/>
    </location>
</feature>
<feature type="transmembrane region" description="Helical" evidence="8">
    <location>
        <begin position="338"/>
        <end position="356"/>
    </location>
</feature>
<accession>A0A919EAG9</accession>
<protein>
    <submittedName>
        <fullName evidence="9">Iron ABC transporter permease</fullName>
    </submittedName>
</protein>
<evidence type="ECO:0000256" key="8">
    <source>
        <dbReference type="SAM" id="Phobius"/>
    </source>
</evidence>
<dbReference type="AlphaFoldDB" id="A0A919EAG9"/>
<reference evidence="9" key="1">
    <citation type="journal article" date="2014" name="Int. J. Syst. Evol. Microbiol.">
        <title>Complete genome sequence of Corynebacterium casei LMG S-19264T (=DSM 44701T), isolated from a smear-ripened cheese.</title>
        <authorList>
            <consortium name="US DOE Joint Genome Institute (JGI-PGF)"/>
            <person name="Walter F."/>
            <person name="Albersmeier A."/>
            <person name="Kalinowski J."/>
            <person name="Ruckert C."/>
        </authorList>
    </citation>
    <scope>NUCLEOTIDE SEQUENCE</scope>
    <source>
        <strain evidence="9">JCM 4059</strain>
    </source>
</reference>
<evidence type="ECO:0000256" key="6">
    <source>
        <dbReference type="ARBA" id="ARBA00022989"/>
    </source>
</evidence>
<feature type="transmembrane region" description="Helical" evidence="8">
    <location>
        <begin position="300"/>
        <end position="326"/>
    </location>
</feature>
<dbReference type="GO" id="GO:0022857">
    <property type="term" value="F:transmembrane transporter activity"/>
    <property type="evidence" value="ECO:0007669"/>
    <property type="project" value="InterPro"/>
</dbReference>
<keyword evidence="6 8" id="KW-1133">Transmembrane helix</keyword>
<keyword evidence="3" id="KW-0813">Transport</keyword>
<dbReference type="PANTHER" id="PTHR30472">
    <property type="entry name" value="FERRIC ENTEROBACTIN TRANSPORT SYSTEM PERMEASE PROTEIN"/>
    <property type="match status" value="1"/>
</dbReference>
<organism evidence="9 10">
    <name type="scientific">Streptomyces mashuensis</name>
    <dbReference type="NCBI Taxonomy" id="33904"/>
    <lineage>
        <taxon>Bacteria</taxon>
        <taxon>Bacillati</taxon>
        <taxon>Actinomycetota</taxon>
        <taxon>Actinomycetes</taxon>
        <taxon>Kitasatosporales</taxon>
        <taxon>Streptomycetaceae</taxon>
        <taxon>Streptomyces</taxon>
    </lineage>
</organism>
<feature type="transmembrane region" description="Helical" evidence="8">
    <location>
        <begin position="259"/>
        <end position="280"/>
    </location>
</feature>
<proteinExistence type="inferred from homology"/>
<dbReference type="Pfam" id="PF01032">
    <property type="entry name" value="FecCD"/>
    <property type="match status" value="1"/>
</dbReference>
<feature type="transmembrane region" description="Helical" evidence="8">
    <location>
        <begin position="153"/>
        <end position="174"/>
    </location>
</feature>
<dbReference type="GO" id="GO:0033214">
    <property type="term" value="P:siderophore-iron import into cell"/>
    <property type="evidence" value="ECO:0007669"/>
    <property type="project" value="TreeGrafter"/>
</dbReference>
<evidence type="ECO:0000256" key="7">
    <source>
        <dbReference type="ARBA" id="ARBA00023136"/>
    </source>
</evidence>
<evidence type="ECO:0000256" key="5">
    <source>
        <dbReference type="ARBA" id="ARBA00022692"/>
    </source>
</evidence>
<keyword evidence="7 8" id="KW-0472">Membrane</keyword>
<dbReference type="GO" id="GO:0005886">
    <property type="term" value="C:plasma membrane"/>
    <property type="evidence" value="ECO:0007669"/>
    <property type="project" value="UniProtKB-SubCell"/>
</dbReference>
<dbReference type="Proteomes" id="UP000638313">
    <property type="component" value="Unassembled WGS sequence"/>
</dbReference>
<dbReference type="Gene3D" id="1.10.3470.10">
    <property type="entry name" value="ABC transporter involved in vitamin B12 uptake, BtuC"/>
    <property type="match status" value="1"/>
</dbReference>
<gene>
    <name evidence="9" type="ORF">GCM10010218_07100</name>
</gene>
<evidence type="ECO:0000313" key="9">
    <source>
        <dbReference type="EMBL" id="GHF28545.1"/>
    </source>
</evidence>
<comment type="caution">
    <text evidence="9">The sequence shown here is derived from an EMBL/GenBank/DDBJ whole genome shotgun (WGS) entry which is preliminary data.</text>
</comment>